<dbReference type="InterPro" id="IPR000008">
    <property type="entry name" value="C2_dom"/>
</dbReference>
<dbReference type="Proteomes" id="UP001162060">
    <property type="component" value="Unassembled WGS sequence"/>
</dbReference>
<organism evidence="3 4">
    <name type="scientific">Peronospora matthiolae</name>
    <dbReference type="NCBI Taxonomy" id="2874970"/>
    <lineage>
        <taxon>Eukaryota</taxon>
        <taxon>Sar</taxon>
        <taxon>Stramenopiles</taxon>
        <taxon>Oomycota</taxon>
        <taxon>Peronosporomycetes</taxon>
        <taxon>Peronosporales</taxon>
        <taxon>Peronosporaceae</taxon>
        <taxon>Peronospora</taxon>
    </lineage>
</organism>
<reference evidence="3" key="1">
    <citation type="submission" date="2024-01" db="EMBL/GenBank/DDBJ databases">
        <authorList>
            <person name="Webb A."/>
        </authorList>
    </citation>
    <scope>NUCLEOTIDE SEQUENCE</scope>
    <source>
        <strain evidence="3">Pm1</strain>
    </source>
</reference>
<comment type="caution">
    <text evidence="3">The sequence shown here is derived from an EMBL/GenBank/DDBJ whole genome shotgun (WGS) entry which is preliminary data.</text>
</comment>
<dbReference type="Pfam" id="PF00168">
    <property type="entry name" value="C2"/>
    <property type="match status" value="1"/>
</dbReference>
<gene>
    <name evidence="3" type="ORF">PM001_LOCUS8943</name>
</gene>
<feature type="compositionally biased region" description="Polar residues" evidence="1">
    <location>
        <begin position="223"/>
        <end position="242"/>
    </location>
</feature>
<evidence type="ECO:0000313" key="3">
    <source>
        <dbReference type="EMBL" id="CAK7923793.1"/>
    </source>
</evidence>
<feature type="domain" description="C2" evidence="2">
    <location>
        <begin position="294"/>
        <end position="413"/>
    </location>
</feature>
<evidence type="ECO:0000259" key="2">
    <source>
        <dbReference type="PROSITE" id="PS50004"/>
    </source>
</evidence>
<dbReference type="Gene3D" id="2.60.40.150">
    <property type="entry name" value="C2 domain"/>
    <property type="match status" value="1"/>
</dbReference>
<sequence length="527" mass="57920">MVVELPLDTVRPTPALRSSFLSMPLFSKRSGAADWPTRAVSLTAYHDSSDDPDHEDVTPPPIDVPPRIEQLLVNHLRFAHAFRKNDAAMILQFLAKDVTLLSMDGARHDGQSAVLACLVGAQMTKLSSNLRVKGFPTRSGTCQSTFVYEHGIVFKDPLYMEVLDWKPDGTSVAWIAHVPLLSDAKKKSKTMQEGGKVSPRRLSQGTRRSSMDERGENEDDGLSLTSRESDNSSTVKSDSQRGLSDGISSKVRCRRAKSRSSGDSSSAITAASLRLSCCSSSSSQSGANEVAVQPLAGGAVGPSARGRQPIAEIELVEISCTDLTPVRKRKTVNPFVTLQCLDSKTEWKSPVMRREPNPKWKQIPLRVPVQQTHDCVVEIALWDHSFFRSVKVARAALVESDILTDAAEFSATVQLERYDVGRTGGEPQYVTMKFRFVRRDRGDMAVHFSDEVEQSPARYEEAEPGKTQQQAGVGGSVLDNSLKWLVVHPNTNGGHAGGLTMLFRAAVFAAIVWMLYHVTTMWPKQVL</sequence>
<dbReference type="SUPFAM" id="SSF49562">
    <property type="entry name" value="C2 domain (Calcium/lipid-binding domain, CaLB)"/>
    <property type="match status" value="1"/>
</dbReference>
<evidence type="ECO:0000256" key="1">
    <source>
        <dbReference type="SAM" id="MobiDB-lite"/>
    </source>
</evidence>
<feature type="region of interest" description="Disordered" evidence="1">
    <location>
        <begin position="185"/>
        <end position="265"/>
    </location>
</feature>
<name>A0AAV1TR20_9STRA</name>
<protein>
    <recommendedName>
        <fullName evidence="2">C2 domain-containing protein</fullName>
    </recommendedName>
</protein>
<dbReference type="PROSITE" id="PS50004">
    <property type="entry name" value="C2"/>
    <property type="match status" value="1"/>
</dbReference>
<dbReference type="EMBL" id="CAKLBY020000070">
    <property type="protein sequence ID" value="CAK7923793.1"/>
    <property type="molecule type" value="Genomic_DNA"/>
</dbReference>
<evidence type="ECO:0000313" key="4">
    <source>
        <dbReference type="Proteomes" id="UP001162060"/>
    </source>
</evidence>
<proteinExistence type="predicted"/>
<dbReference type="AlphaFoldDB" id="A0AAV1TR20"/>
<accession>A0AAV1TR20</accession>
<dbReference type="InterPro" id="IPR035892">
    <property type="entry name" value="C2_domain_sf"/>
</dbReference>